<dbReference type="PANTHER" id="PTHR35894">
    <property type="entry name" value="GENERAL SECRETION PATHWAY PROTEIN A-RELATED"/>
    <property type="match status" value="1"/>
</dbReference>
<proteinExistence type="predicted"/>
<evidence type="ECO:0000313" key="4">
    <source>
        <dbReference type="EMBL" id="SEI47889.1"/>
    </source>
</evidence>
<dbReference type="Proteomes" id="UP000242999">
    <property type="component" value="Unassembled WGS sequence"/>
</dbReference>
<dbReference type="SUPFAM" id="SSF52540">
    <property type="entry name" value="P-loop containing nucleoside triphosphate hydrolases"/>
    <property type="match status" value="1"/>
</dbReference>
<protein>
    <submittedName>
        <fullName evidence="4">Sporulation related domain-containing protein</fullName>
    </submittedName>
</protein>
<dbReference type="GO" id="GO:0016887">
    <property type="term" value="F:ATP hydrolysis activity"/>
    <property type="evidence" value="ECO:0007669"/>
    <property type="project" value="InterPro"/>
</dbReference>
<dbReference type="OrthoDB" id="6189127at2"/>
<keyword evidence="2" id="KW-0812">Transmembrane</keyword>
<keyword evidence="2" id="KW-1133">Transmembrane helix</keyword>
<gene>
    <name evidence="4" type="ORF">SAMN05421831_102259</name>
</gene>
<accession>A0A1H6QW99</accession>
<dbReference type="Pfam" id="PF13401">
    <property type="entry name" value="AAA_22"/>
    <property type="match status" value="1"/>
</dbReference>
<dbReference type="InterPro" id="IPR027417">
    <property type="entry name" value="P-loop_NTPase"/>
</dbReference>
<dbReference type="Gene3D" id="3.30.70.1070">
    <property type="entry name" value="Sporulation related repeat"/>
    <property type="match status" value="1"/>
</dbReference>
<organism evidence="4 5">
    <name type="scientific">Allopseudospirillum japonicum</name>
    <dbReference type="NCBI Taxonomy" id="64971"/>
    <lineage>
        <taxon>Bacteria</taxon>
        <taxon>Pseudomonadati</taxon>
        <taxon>Pseudomonadota</taxon>
        <taxon>Gammaproteobacteria</taxon>
        <taxon>Oceanospirillales</taxon>
        <taxon>Oceanospirillaceae</taxon>
        <taxon>Allopseudospirillum</taxon>
    </lineage>
</organism>
<dbReference type="Pfam" id="PF05036">
    <property type="entry name" value="SPOR"/>
    <property type="match status" value="1"/>
</dbReference>
<dbReference type="AlphaFoldDB" id="A0A1H6QW99"/>
<dbReference type="Gene3D" id="3.40.50.300">
    <property type="entry name" value="P-loop containing nucleotide triphosphate hydrolases"/>
    <property type="match status" value="1"/>
</dbReference>
<keyword evidence="2" id="KW-0472">Membrane</keyword>
<feature type="transmembrane region" description="Helical" evidence="2">
    <location>
        <begin position="324"/>
        <end position="343"/>
    </location>
</feature>
<dbReference type="InterPro" id="IPR049945">
    <property type="entry name" value="AAA_22"/>
</dbReference>
<dbReference type="GO" id="GO:0042834">
    <property type="term" value="F:peptidoglycan binding"/>
    <property type="evidence" value="ECO:0007669"/>
    <property type="project" value="InterPro"/>
</dbReference>
<dbReference type="InterPro" id="IPR052026">
    <property type="entry name" value="ExeA_AAA_ATPase_DNA-bind"/>
</dbReference>
<keyword evidence="5" id="KW-1185">Reference proteome</keyword>
<dbReference type="PROSITE" id="PS51724">
    <property type="entry name" value="SPOR"/>
    <property type="match status" value="1"/>
</dbReference>
<feature type="region of interest" description="Disordered" evidence="1">
    <location>
        <begin position="367"/>
        <end position="448"/>
    </location>
</feature>
<feature type="domain" description="SPOR" evidence="3">
    <location>
        <begin position="459"/>
        <end position="537"/>
    </location>
</feature>
<feature type="compositionally biased region" description="Basic residues" evidence="1">
    <location>
        <begin position="308"/>
        <end position="318"/>
    </location>
</feature>
<feature type="region of interest" description="Disordered" evidence="1">
    <location>
        <begin position="291"/>
        <end position="318"/>
    </location>
</feature>
<evidence type="ECO:0000313" key="5">
    <source>
        <dbReference type="Proteomes" id="UP000242999"/>
    </source>
</evidence>
<dbReference type="RefSeq" id="WP_093308595.1">
    <property type="nucleotide sequence ID" value="NZ_FNYH01000002.1"/>
</dbReference>
<dbReference type="EMBL" id="FNYH01000002">
    <property type="protein sequence ID" value="SEI47889.1"/>
    <property type="molecule type" value="Genomic_DNA"/>
</dbReference>
<evidence type="ECO:0000256" key="2">
    <source>
        <dbReference type="SAM" id="Phobius"/>
    </source>
</evidence>
<name>A0A1H6QW99_9GAMM</name>
<sequence>MRHTSDNKHEPMVSEAQGVGSAYEMLKALDGQEDTSLFATKQYSKYLDLLAHLSRYSNLMLVVTGAQGSGKTTLQTRLLEGFDQSIQAHALDAAHMPSAAQLLANLGKHLHLPLSAKADVLEYVEQIKSHCQHLQDMGSNCLIILDNAHELRHDALNLLLELAVVEDDSQRPHLLMFARPELMRLLTSPANLTRYEAVGHHLELLPLTESEARVYLQQRCRAAGLTSLPLNETQFDHLFRQSSGNPLRLNQLLLEFLRKQRPQAAVDEIPAEPDLQAQAASLAASMGAAKAQAAPKAAPSMKADKKPAPKKAAPKKKSNRPIPFWHIGAVVLVALVVIALFMFRDDLDTGKNLELELAIKPPSRPLEVVDPIRSEPDLDNEQDFNDIPRPSSSLSQPELNLPPEPKPVILEQPEPPPAPKPAPKPEPQPVVAPPKPAPTPAATNTSTNNDYKREQALLQAPKNHYTLQMLGTQDEQGAIRFIQSQADKSELSYFEGRYNGKPWFVVVYGNYDSRDAAVKAIEALSADLQSRKPWARSFASVHKDIQSR</sequence>
<dbReference type="InterPro" id="IPR007730">
    <property type="entry name" value="SPOR-like_dom"/>
</dbReference>
<evidence type="ECO:0000259" key="3">
    <source>
        <dbReference type="PROSITE" id="PS51724"/>
    </source>
</evidence>
<reference evidence="5" key="1">
    <citation type="submission" date="2016-10" db="EMBL/GenBank/DDBJ databases">
        <authorList>
            <person name="Varghese N."/>
            <person name="Submissions S."/>
        </authorList>
    </citation>
    <scope>NUCLEOTIDE SEQUENCE [LARGE SCALE GENOMIC DNA]</scope>
    <source>
        <strain evidence="5">DSM 7165</strain>
    </source>
</reference>
<dbReference type="PANTHER" id="PTHR35894:SF7">
    <property type="entry name" value="GENERAL SECRETION PATHWAY PROTEIN A-RELATED"/>
    <property type="match status" value="1"/>
</dbReference>
<feature type="compositionally biased region" description="Pro residues" evidence="1">
    <location>
        <begin position="413"/>
        <end position="439"/>
    </location>
</feature>
<dbReference type="InterPro" id="IPR036680">
    <property type="entry name" value="SPOR-like_sf"/>
</dbReference>
<evidence type="ECO:0000256" key="1">
    <source>
        <dbReference type="SAM" id="MobiDB-lite"/>
    </source>
</evidence>
<feature type="compositionally biased region" description="Low complexity" evidence="1">
    <location>
        <begin position="291"/>
        <end position="301"/>
    </location>
</feature>
<dbReference type="STRING" id="64971.SAMN05421831_102259"/>